<dbReference type="InterPro" id="IPR045063">
    <property type="entry name" value="Dynamin_N"/>
</dbReference>
<dbReference type="GO" id="GO:0000266">
    <property type="term" value="P:mitochondrial fission"/>
    <property type="evidence" value="ECO:0007669"/>
    <property type="project" value="TreeGrafter"/>
</dbReference>
<evidence type="ECO:0000259" key="3">
    <source>
        <dbReference type="Pfam" id="PF01031"/>
    </source>
</evidence>
<accession>A0A2J6RTA8</accession>
<sequence>MSSGKDSSLEAASKAADVGTATTCPLKPSSTMLPIRTAKQSTKPVEPKRSAADSRQEPSNNLSTVKYMRIFDIYKKLGIGKYIDLPQLVLAGPKQCGKSSIIENITSYSVQHASELKTQFLIEFALIDDQKMAHVKATIILDPNCSSLSPEALEKVRSFNIDHARSPHMTKDEFKTLLNETSNILTMSPSDSDQNLGSIQSPAHKIWSHTLRLVMKGPPGINFSIIDTPGVLSDCPEDSSSDCNSANQLVLPLIKQSRTIIAASFEAKTTKHPDEMFSWMRNADHEGRRTIGIMTKCDLLSPRILGKTAKELFAPTQLESNSNNKFIPAYGFYGVRNRTIWDSMLYTSLEGVREHEAALFGTTDWRSRASERPMRLGIHELILGLNEIFASHVRTQYASVAAEIRVILAQRREQLNLLGPVTKPIVERREYLKSIVTNYDMAMLRCLQDDSSHVIPNGSDLPDILPGKRIALQKTVFENLLSAREGHLAFHSATGKSDSTSDHAASAATTPEDHTGDMYTWINQRYQSMKGSTLPGVVPYPLVDSLFQEQTVNWSTITNQFVDAIENILLETSQQCLRDTCRNQTVVARLTELALQRTKMKIDLWRKSCLSILDNERERPKLLSHEFQEVNAARTLSFLGALTSLEQKDEALDASGAPMFGPPLCTEKPADRRSKSESPSSSLSSSPSPRTPQSIRSHDAFGDDPFYNSDVKREADSEWKIFNLDDDTRNSDPAPFRRKLFNVDGDTRNWDSSPFRMRCVKVPRPRISSTSTAGTEYIRRAQEIITNDRQVIYQIHDTLNAYYNVSLRNYIASVFKTLQPTLKEVIGCFSVRVDWLPDEKISWLFEESDADAKARKCLEEDIQRLQLAVLEAEVIFSEPTSGSSSNQPCPREE</sequence>
<feature type="domain" description="Dynamin stalk" evidence="3">
    <location>
        <begin position="330"/>
        <end position="581"/>
    </location>
</feature>
<protein>
    <submittedName>
        <fullName evidence="4">Uncharacterized protein</fullName>
    </submittedName>
</protein>
<dbReference type="GO" id="GO:0016020">
    <property type="term" value="C:membrane"/>
    <property type="evidence" value="ECO:0007669"/>
    <property type="project" value="TreeGrafter"/>
</dbReference>
<dbReference type="Gene3D" id="3.40.50.300">
    <property type="entry name" value="P-loop containing nucleotide triphosphate hydrolases"/>
    <property type="match status" value="1"/>
</dbReference>
<dbReference type="Pfam" id="PF00350">
    <property type="entry name" value="Dynamin_N"/>
    <property type="match status" value="1"/>
</dbReference>
<keyword evidence="5" id="KW-1185">Reference proteome</keyword>
<feature type="domain" description="Dynamin N-terminal" evidence="2">
    <location>
        <begin position="89"/>
        <end position="296"/>
    </location>
</feature>
<dbReference type="PANTHER" id="PTHR11566">
    <property type="entry name" value="DYNAMIN"/>
    <property type="match status" value="1"/>
</dbReference>
<dbReference type="GO" id="GO:0006897">
    <property type="term" value="P:endocytosis"/>
    <property type="evidence" value="ECO:0007669"/>
    <property type="project" value="TreeGrafter"/>
</dbReference>
<dbReference type="EMBL" id="KZ613944">
    <property type="protein sequence ID" value="PMD41752.1"/>
    <property type="molecule type" value="Genomic_DNA"/>
</dbReference>
<dbReference type="GO" id="GO:0005739">
    <property type="term" value="C:mitochondrion"/>
    <property type="evidence" value="ECO:0007669"/>
    <property type="project" value="TreeGrafter"/>
</dbReference>
<dbReference type="InterPro" id="IPR022812">
    <property type="entry name" value="Dynamin"/>
</dbReference>
<feature type="compositionally biased region" description="Polar residues" evidence="1">
    <location>
        <begin position="20"/>
        <end position="43"/>
    </location>
</feature>
<dbReference type="InterPro" id="IPR027417">
    <property type="entry name" value="P-loop_NTPase"/>
</dbReference>
<dbReference type="AlphaFoldDB" id="A0A2J6RTA8"/>
<reference evidence="4 5" key="1">
    <citation type="submission" date="2016-04" db="EMBL/GenBank/DDBJ databases">
        <title>A degradative enzymes factory behind the ericoid mycorrhizal symbiosis.</title>
        <authorList>
            <consortium name="DOE Joint Genome Institute"/>
            <person name="Martino E."/>
            <person name="Morin E."/>
            <person name="Grelet G."/>
            <person name="Kuo A."/>
            <person name="Kohler A."/>
            <person name="Daghino S."/>
            <person name="Barry K."/>
            <person name="Choi C."/>
            <person name="Cichocki N."/>
            <person name="Clum A."/>
            <person name="Copeland A."/>
            <person name="Hainaut M."/>
            <person name="Haridas S."/>
            <person name="Labutti K."/>
            <person name="Lindquist E."/>
            <person name="Lipzen A."/>
            <person name="Khouja H.-R."/>
            <person name="Murat C."/>
            <person name="Ohm R."/>
            <person name="Olson A."/>
            <person name="Spatafora J."/>
            <person name="Veneault-Fourrey C."/>
            <person name="Henrissat B."/>
            <person name="Grigoriev I."/>
            <person name="Martin F."/>
            <person name="Perotto S."/>
        </authorList>
    </citation>
    <scope>NUCLEOTIDE SEQUENCE [LARGE SCALE GENOMIC DNA]</scope>
    <source>
        <strain evidence="4 5">F</strain>
    </source>
</reference>
<evidence type="ECO:0000313" key="4">
    <source>
        <dbReference type="EMBL" id="PMD41752.1"/>
    </source>
</evidence>
<gene>
    <name evidence="4" type="ORF">L207DRAFT_331461</name>
</gene>
<dbReference type="GO" id="GO:0016559">
    <property type="term" value="P:peroxisome fission"/>
    <property type="evidence" value="ECO:0007669"/>
    <property type="project" value="TreeGrafter"/>
</dbReference>
<feature type="region of interest" description="Disordered" evidence="1">
    <location>
        <begin position="1"/>
        <end position="59"/>
    </location>
</feature>
<dbReference type="GO" id="GO:0005874">
    <property type="term" value="C:microtubule"/>
    <property type="evidence" value="ECO:0007669"/>
    <property type="project" value="TreeGrafter"/>
</dbReference>
<evidence type="ECO:0000256" key="1">
    <source>
        <dbReference type="SAM" id="MobiDB-lite"/>
    </source>
</evidence>
<dbReference type="GO" id="GO:0003924">
    <property type="term" value="F:GTPase activity"/>
    <property type="evidence" value="ECO:0007669"/>
    <property type="project" value="TreeGrafter"/>
</dbReference>
<dbReference type="InterPro" id="IPR000375">
    <property type="entry name" value="Dynamin_stalk"/>
</dbReference>
<dbReference type="GO" id="GO:0008017">
    <property type="term" value="F:microtubule binding"/>
    <property type="evidence" value="ECO:0007669"/>
    <property type="project" value="TreeGrafter"/>
</dbReference>
<dbReference type="OrthoDB" id="415706at2759"/>
<evidence type="ECO:0000313" key="5">
    <source>
        <dbReference type="Proteomes" id="UP000235786"/>
    </source>
</evidence>
<name>A0A2J6RTA8_HYAVF</name>
<dbReference type="STRING" id="1149755.A0A2J6RTA8"/>
<organism evidence="4 5">
    <name type="scientific">Hyaloscypha variabilis (strain UAMH 11265 / GT02V1 / F)</name>
    <name type="common">Meliniomyces variabilis</name>
    <dbReference type="NCBI Taxonomy" id="1149755"/>
    <lineage>
        <taxon>Eukaryota</taxon>
        <taxon>Fungi</taxon>
        <taxon>Dikarya</taxon>
        <taxon>Ascomycota</taxon>
        <taxon>Pezizomycotina</taxon>
        <taxon>Leotiomycetes</taxon>
        <taxon>Helotiales</taxon>
        <taxon>Hyaloscyphaceae</taxon>
        <taxon>Hyaloscypha</taxon>
        <taxon>Hyaloscypha variabilis</taxon>
    </lineage>
</organism>
<feature type="region of interest" description="Disordered" evidence="1">
    <location>
        <begin position="654"/>
        <end position="709"/>
    </location>
</feature>
<dbReference type="Gene3D" id="1.20.120.1240">
    <property type="entry name" value="Dynamin, middle domain"/>
    <property type="match status" value="1"/>
</dbReference>
<proteinExistence type="predicted"/>
<feature type="region of interest" description="Disordered" evidence="1">
    <location>
        <begin position="492"/>
        <end position="511"/>
    </location>
</feature>
<dbReference type="Proteomes" id="UP000235786">
    <property type="component" value="Unassembled WGS sequence"/>
</dbReference>
<dbReference type="Pfam" id="PF01031">
    <property type="entry name" value="Dynamin_M"/>
    <property type="match status" value="1"/>
</dbReference>
<feature type="compositionally biased region" description="Basic and acidic residues" evidence="1">
    <location>
        <begin position="45"/>
        <end position="56"/>
    </location>
</feature>
<evidence type="ECO:0000259" key="2">
    <source>
        <dbReference type="Pfam" id="PF00350"/>
    </source>
</evidence>
<dbReference type="PRINTS" id="PR00195">
    <property type="entry name" value="DYNAMIN"/>
</dbReference>
<dbReference type="PANTHER" id="PTHR11566:SF21">
    <property type="entry name" value="DYNAMIN RELATED PROTEIN 1, ISOFORM A"/>
    <property type="match status" value="1"/>
</dbReference>
<feature type="compositionally biased region" description="Low complexity" evidence="1">
    <location>
        <begin position="677"/>
        <end position="695"/>
    </location>
</feature>
<dbReference type="SUPFAM" id="SSF52540">
    <property type="entry name" value="P-loop containing nucleoside triphosphate hydrolases"/>
    <property type="match status" value="1"/>
</dbReference>
<dbReference type="GO" id="GO:0048312">
    <property type="term" value="P:intracellular distribution of mitochondria"/>
    <property type="evidence" value="ECO:0007669"/>
    <property type="project" value="TreeGrafter"/>
</dbReference>